<comment type="caution">
    <text evidence="10">The sequence shown here is derived from an EMBL/GenBank/DDBJ whole genome shotgun (WGS) entry which is preliminary data.</text>
</comment>
<feature type="compositionally biased region" description="Polar residues" evidence="8">
    <location>
        <begin position="1804"/>
        <end position="1819"/>
    </location>
</feature>
<feature type="region of interest" description="Disordered" evidence="8">
    <location>
        <begin position="707"/>
        <end position="732"/>
    </location>
</feature>
<evidence type="ECO:0000256" key="1">
    <source>
        <dbReference type="ARBA" id="ARBA00004496"/>
    </source>
</evidence>
<feature type="compositionally biased region" description="Polar residues" evidence="8">
    <location>
        <begin position="1760"/>
        <end position="1769"/>
    </location>
</feature>
<evidence type="ECO:0000256" key="3">
    <source>
        <dbReference type="ARBA" id="ARBA00022741"/>
    </source>
</evidence>
<feature type="coiled-coil region" evidence="7">
    <location>
        <begin position="837"/>
        <end position="1004"/>
    </location>
</feature>
<feature type="compositionally biased region" description="Low complexity" evidence="8">
    <location>
        <begin position="44"/>
        <end position="60"/>
    </location>
</feature>
<dbReference type="EMBL" id="JANBPU010000012">
    <property type="protein sequence ID" value="KAJ1920571.1"/>
    <property type="molecule type" value="Genomic_DNA"/>
</dbReference>
<feature type="compositionally biased region" description="Polar residues" evidence="8">
    <location>
        <begin position="1528"/>
        <end position="1538"/>
    </location>
</feature>
<feature type="compositionally biased region" description="Polar residues" evidence="8">
    <location>
        <begin position="1895"/>
        <end position="1909"/>
    </location>
</feature>
<feature type="compositionally biased region" description="Polar residues" evidence="8">
    <location>
        <begin position="589"/>
        <end position="606"/>
    </location>
</feature>
<feature type="compositionally biased region" description="Basic and acidic residues" evidence="8">
    <location>
        <begin position="1936"/>
        <end position="1968"/>
    </location>
</feature>
<feature type="compositionally biased region" description="Polar residues" evidence="8">
    <location>
        <begin position="279"/>
        <end position="289"/>
    </location>
</feature>
<feature type="region of interest" description="Disordered" evidence="8">
    <location>
        <begin position="1501"/>
        <end position="1557"/>
    </location>
</feature>
<feature type="region of interest" description="Disordered" evidence="8">
    <location>
        <begin position="585"/>
        <end position="606"/>
    </location>
</feature>
<dbReference type="GO" id="GO:0005524">
    <property type="term" value="F:ATP binding"/>
    <property type="evidence" value="ECO:0007669"/>
    <property type="project" value="UniProtKB-UniRule"/>
</dbReference>
<feature type="compositionally biased region" description="Basic and acidic residues" evidence="8">
    <location>
        <begin position="1879"/>
        <end position="1888"/>
    </location>
</feature>
<evidence type="ECO:0000256" key="5">
    <source>
        <dbReference type="ARBA" id="ARBA00023054"/>
    </source>
</evidence>
<keyword evidence="4 6" id="KW-0067">ATP-binding</keyword>
<dbReference type="PROSITE" id="PS50067">
    <property type="entry name" value="KINESIN_MOTOR_2"/>
    <property type="match status" value="1"/>
</dbReference>
<feature type="region of interest" description="Disordered" evidence="8">
    <location>
        <begin position="1025"/>
        <end position="1084"/>
    </location>
</feature>
<feature type="compositionally biased region" description="Low complexity" evidence="8">
    <location>
        <begin position="300"/>
        <end position="313"/>
    </location>
</feature>
<feature type="compositionally biased region" description="Low complexity" evidence="8">
    <location>
        <begin position="707"/>
        <end position="724"/>
    </location>
</feature>
<evidence type="ECO:0000259" key="9">
    <source>
        <dbReference type="PROSITE" id="PS50067"/>
    </source>
</evidence>
<evidence type="ECO:0000256" key="4">
    <source>
        <dbReference type="ARBA" id="ARBA00022840"/>
    </source>
</evidence>
<dbReference type="SMART" id="SM00129">
    <property type="entry name" value="KISc"/>
    <property type="match status" value="1"/>
</dbReference>
<dbReference type="InterPro" id="IPR001752">
    <property type="entry name" value="Kinesin_motor_dom"/>
</dbReference>
<dbReference type="GO" id="GO:0005875">
    <property type="term" value="C:microtubule associated complex"/>
    <property type="evidence" value="ECO:0007669"/>
    <property type="project" value="TreeGrafter"/>
</dbReference>
<dbReference type="PROSITE" id="PS00411">
    <property type="entry name" value="KINESIN_MOTOR_1"/>
    <property type="match status" value="1"/>
</dbReference>
<dbReference type="GO" id="GO:0007052">
    <property type="term" value="P:mitotic spindle organization"/>
    <property type="evidence" value="ECO:0007669"/>
    <property type="project" value="TreeGrafter"/>
</dbReference>
<gene>
    <name evidence="10" type="ORF">H4219_001271</name>
</gene>
<organism evidence="10 11">
    <name type="scientific">Mycoemilia scoparia</name>
    <dbReference type="NCBI Taxonomy" id="417184"/>
    <lineage>
        <taxon>Eukaryota</taxon>
        <taxon>Fungi</taxon>
        <taxon>Fungi incertae sedis</taxon>
        <taxon>Zoopagomycota</taxon>
        <taxon>Kickxellomycotina</taxon>
        <taxon>Kickxellomycetes</taxon>
        <taxon>Kickxellales</taxon>
        <taxon>Kickxellaceae</taxon>
        <taxon>Mycoemilia</taxon>
    </lineage>
</organism>
<dbReference type="GO" id="GO:0003777">
    <property type="term" value="F:microtubule motor activity"/>
    <property type="evidence" value="ECO:0007669"/>
    <property type="project" value="InterPro"/>
</dbReference>
<feature type="compositionally biased region" description="Polar residues" evidence="8">
    <location>
        <begin position="1211"/>
        <end position="1224"/>
    </location>
</feature>
<dbReference type="PANTHER" id="PTHR47969">
    <property type="entry name" value="CHROMOSOME-ASSOCIATED KINESIN KIF4A-RELATED"/>
    <property type="match status" value="1"/>
</dbReference>
<dbReference type="InterPro" id="IPR027417">
    <property type="entry name" value="P-loop_NTPase"/>
</dbReference>
<evidence type="ECO:0000256" key="6">
    <source>
        <dbReference type="PROSITE-ProRule" id="PRU00283"/>
    </source>
</evidence>
<dbReference type="SUPFAM" id="SSF52540">
    <property type="entry name" value="P-loop containing nucleoside triphosphate hydrolases"/>
    <property type="match status" value="1"/>
</dbReference>
<proteinExistence type="inferred from homology"/>
<name>A0A9W8A8R1_9FUNG</name>
<feature type="region of interest" description="Disordered" evidence="8">
    <location>
        <begin position="1743"/>
        <end position="1773"/>
    </location>
</feature>
<dbReference type="InterPro" id="IPR036961">
    <property type="entry name" value="Kinesin_motor_dom_sf"/>
</dbReference>
<feature type="compositionally biased region" description="Polar residues" evidence="8">
    <location>
        <begin position="1743"/>
        <end position="1752"/>
    </location>
</feature>
<dbReference type="GO" id="GO:0051231">
    <property type="term" value="P:spindle elongation"/>
    <property type="evidence" value="ECO:0007669"/>
    <property type="project" value="TreeGrafter"/>
</dbReference>
<feature type="domain" description="Kinesin motor" evidence="9">
    <location>
        <begin position="72"/>
        <end position="547"/>
    </location>
</feature>
<protein>
    <recommendedName>
        <fullName evidence="9">Kinesin motor domain-containing protein</fullName>
    </recommendedName>
</protein>
<reference evidence="10" key="1">
    <citation type="submission" date="2022-07" db="EMBL/GenBank/DDBJ databases">
        <title>Phylogenomic reconstructions and comparative analyses of Kickxellomycotina fungi.</title>
        <authorList>
            <person name="Reynolds N.K."/>
            <person name="Stajich J.E."/>
            <person name="Barry K."/>
            <person name="Grigoriev I.V."/>
            <person name="Crous P."/>
            <person name="Smith M.E."/>
        </authorList>
    </citation>
    <scope>NUCLEOTIDE SEQUENCE</scope>
    <source>
        <strain evidence="10">NBRC 100468</strain>
    </source>
</reference>
<dbReference type="Pfam" id="PF00225">
    <property type="entry name" value="Kinesin"/>
    <property type="match status" value="1"/>
</dbReference>
<feature type="region of interest" description="Disordered" evidence="8">
    <location>
        <begin position="1861"/>
        <end position="1984"/>
    </location>
</feature>
<accession>A0A9W8A8R1</accession>
<evidence type="ECO:0000256" key="2">
    <source>
        <dbReference type="ARBA" id="ARBA00022490"/>
    </source>
</evidence>
<dbReference type="InterPro" id="IPR019821">
    <property type="entry name" value="Kinesin_motor_CS"/>
</dbReference>
<feature type="coiled-coil region" evidence="7">
    <location>
        <begin position="1657"/>
        <end position="1705"/>
    </location>
</feature>
<dbReference type="Proteomes" id="UP001150538">
    <property type="component" value="Unassembled WGS sequence"/>
</dbReference>
<dbReference type="Gene3D" id="3.40.850.10">
    <property type="entry name" value="Kinesin motor domain"/>
    <property type="match status" value="1"/>
</dbReference>
<feature type="region of interest" description="Disordered" evidence="8">
    <location>
        <begin position="1200"/>
        <end position="1229"/>
    </location>
</feature>
<feature type="region of interest" description="Disordered" evidence="8">
    <location>
        <begin position="746"/>
        <end position="786"/>
    </location>
</feature>
<keyword evidence="6" id="KW-0505">Motor protein</keyword>
<comment type="subcellular location">
    <subcellularLocation>
        <location evidence="1">Cytoplasm</location>
    </subcellularLocation>
</comment>
<dbReference type="OrthoDB" id="3176171at2759"/>
<feature type="compositionally biased region" description="Low complexity" evidence="8">
    <location>
        <begin position="1045"/>
        <end position="1077"/>
    </location>
</feature>
<evidence type="ECO:0000256" key="8">
    <source>
        <dbReference type="SAM" id="MobiDB-lite"/>
    </source>
</evidence>
<dbReference type="GO" id="GO:0007018">
    <property type="term" value="P:microtubule-based movement"/>
    <property type="evidence" value="ECO:0007669"/>
    <property type="project" value="InterPro"/>
</dbReference>
<dbReference type="GO" id="GO:0008017">
    <property type="term" value="F:microtubule binding"/>
    <property type="evidence" value="ECO:0007669"/>
    <property type="project" value="InterPro"/>
</dbReference>
<dbReference type="PANTHER" id="PTHR47969:SF15">
    <property type="entry name" value="CHROMOSOME-ASSOCIATED KINESIN KIF4A-RELATED"/>
    <property type="match status" value="1"/>
</dbReference>
<feature type="compositionally biased region" description="Low complexity" evidence="8">
    <location>
        <begin position="746"/>
        <end position="760"/>
    </location>
</feature>
<feature type="coiled-coil region" evidence="7">
    <location>
        <begin position="647"/>
        <end position="674"/>
    </location>
</feature>
<evidence type="ECO:0000313" key="10">
    <source>
        <dbReference type="EMBL" id="KAJ1920571.1"/>
    </source>
</evidence>
<dbReference type="PRINTS" id="PR00380">
    <property type="entry name" value="KINESINHEAVY"/>
</dbReference>
<keyword evidence="5 7" id="KW-0175">Coiled coil</keyword>
<dbReference type="InterPro" id="IPR027640">
    <property type="entry name" value="Kinesin-like_fam"/>
</dbReference>
<keyword evidence="11" id="KW-1185">Reference proteome</keyword>
<feature type="region of interest" description="Disordered" evidence="8">
    <location>
        <begin position="1789"/>
        <end position="1831"/>
    </location>
</feature>
<dbReference type="GO" id="GO:0005737">
    <property type="term" value="C:cytoplasm"/>
    <property type="evidence" value="ECO:0007669"/>
    <property type="project" value="UniProtKB-SubCell"/>
</dbReference>
<keyword evidence="2" id="KW-0963">Cytoplasm</keyword>
<keyword evidence="3 6" id="KW-0547">Nucleotide-binding</keyword>
<evidence type="ECO:0000256" key="7">
    <source>
        <dbReference type="SAM" id="Coils"/>
    </source>
</evidence>
<feature type="compositionally biased region" description="Polar residues" evidence="8">
    <location>
        <begin position="1920"/>
        <end position="1935"/>
    </location>
</feature>
<comment type="similarity">
    <text evidence="6">Belongs to the TRAFAC class myosin-kinesin ATPase superfamily. Kinesin family.</text>
</comment>
<evidence type="ECO:0000313" key="11">
    <source>
        <dbReference type="Proteomes" id="UP001150538"/>
    </source>
</evidence>
<feature type="region of interest" description="Disordered" evidence="8">
    <location>
        <begin position="251"/>
        <end position="314"/>
    </location>
</feature>
<feature type="compositionally biased region" description="Low complexity" evidence="8">
    <location>
        <begin position="1506"/>
        <end position="1519"/>
    </location>
</feature>
<sequence>MSPPPAQDIVSYDEGGPLYPVNGNDSTSINRLSMLSDKSMNEYTTTTSGSTSMSTTTTTSNNGNDGNVTELPIRVAIRVRPIDNPAQTHDVVVSPNSSITSSRGLMGAAGGPASPIPNGRLPASCIEVLSNKGHIKVSPPPPGSLSGSITGSTPLSSSASQYQGLPKVFPYDYTFGPQSKQTEVYDEAVKSLVDRFLEGFNITILAYGQTSSGKTYTMGTGMETSQESEGIVPRAINHIFKWVDAQKKNIKEQDEKEQLEANQQNGHNGDEVSRRGSIASPNLTAINGNSKGGRISRVLSTSSSSQYSTTSNTAGEHRVTHVEVKISYLEVYNEELIDLLASALGDYYRPPIVIREDAQGHIIWSGIKEVPINSASEAFGMLKDGSLVRQTGYTGMNEKSSRSHAIFSLYLVQHHTSATTGERTVITSKFHFVDLAGSERLKKTQSVGDRAKEGISINSGLLALGNVISALSELSSPSSMNNSSTISSRSNGGISHVPFRDSKLTRLLQDSLGGNSQTLLIACVSPASTNLSESISTLKYASRARKIKNQSSINSANVGTSEQEVEMLRQQVIRLHRELKELRAKAKENNNGTAVTNSDSANGFSNGPRSSILSDISFDISAIANGERRNSLVDANGDHQQHNDVRFTQLKSRNQVLEDELDNLNDAYTELLLKYNETCLEMEEQQCESFQREQKLRDKEREVRILSQNLNSSTSSQPPLSPVSNDGRPQSVSKHLELSYMASSILPTSHSSSTGTNGTSERPKSSHRLLMDNGSSRINGIGGGGGISGSVTNHVGNARPNSRRLSTQFFGKYAERNVSATSFALNVETDEDFNNIIEEYNLTISDLEDQLKNAFGSLNALQRQNKLQEEKLDYGNKAIKQHASQVDKLREQLDELRKVCESERERHYDAERQLRQQFEDEKNGLQDRLNEYEVKLKLAQEQNEDYEAKLKEAKLLEQQLRSGKGLRKTSIKFDQAVNTTTGGSGDLKQEVKEQQAIISELQARLVQRDGKIIAIQKENIELKSGKSVVTTTTSREATEDLPFIGASASTPPTTTTAATTSGTTPSSPNPEQQPQQSVRKVRSYRAFSARRSHSSLNQQSSVTANGSDLKALEKQLMATKASEAALREKYQTISKELEERDSVIIDISQQIQTIESKYLATQRKEALAQSKISDLECKLQRSISTSSVGVSTGDRVISQGSIDGAQEGDSHSTSQNNATKGVESQSHEAMGLKVKRRSLLANANTIGAGGIISPVSTSVQQNNKDLFNTAGPSAYETFMFTDDLAIEEVHKEIRRRETVMALAPANRRACMAFAQSEAHGAHSLDPLLSMQFPDPPPSVPGFYRNDNRSARSLTWCGNIKSHNGANNVQNASDHDSIKQSLVEFVNNTATVPSVSVLNDTSEKGKEVVVVSQNATMVANSTSSPLSSSGDSFISVEDSVSNNNTTHHKSHSKDFKTGMLETTLMTKKLVEDNKTIEKMNKHLQEIVKDLEAKVAKLTTEKEHLEKSAASTGATSSTDVVGSEEKKNDSSTAYPETTGQDLGEAVETPPLPNVSSGLKTRNFSAERATLRRNGTPSQLLLGAVDESDDDENASGYGIQNENIFGGSVNGMKSFCGVGHEDLYGSNNSIAGSNYSSGNYNNNKRTTSGGPLSMLGSPFGSGQETLIARLEQERDQLDNQVQYYKILVEEQQSRLGRQETALHSLQAKLEKTLLYNNTTGGGDRDSNGHTVMPSQSTSKLFARVNSTSGGLTNGNVGIRRPSTESMSRTRSNPHILYRQRSENRVVQHHKSITNIDNDSTEHGIGSNRVSISSSQLRPSTSSEPKRSIDSTVHNASIGSFTSTSMLGRTQSLVRSLRPSIDEASRIHRNTSIESKRSLSPKATEKKFVGNDEEKEDGGTSSPVLQPSDTPNTGGYLGRKHLSSPISTEALSQNNNNKPSEGDSNDRTANSDENHAVEGDEDNNHQEEDNRDPIVILSELEQELERSEELLQQHRDKTEQLEEELESHKQLIATLEESLTNSEAQMEKYKQEVESYSQEVLRSHSETKSLRENLERMKFQLADAKSTSDAEARDRDMWKSKCQDLQEELQERRMLSRRKSKMLCF</sequence>
<feature type="region of interest" description="Disordered" evidence="8">
    <location>
        <begin position="41"/>
        <end position="67"/>
    </location>
</feature>
<feature type="binding site" evidence="6">
    <location>
        <begin position="208"/>
        <end position="215"/>
    </location>
    <ligand>
        <name>ATP</name>
        <dbReference type="ChEBI" id="CHEBI:30616"/>
    </ligand>
</feature>